<evidence type="ECO:0000256" key="3">
    <source>
        <dbReference type="ARBA" id="ARBA00022475"/>
    </source>
</evidence>
<keyword evidence="4 9" id="KW-0812">Transmembrane</keyword>
<keyword evidence="6" id="KW-0406">Ion transport</keyword>
<reference evidence="10 11" key="1">
    <citation type="journal article" date="2024" name="Nat. Commun.">
        <title>Phylogenomics reveals the evolutionary origins of lichenization in chlorophyte algae.</title>
        <authorList>
            <person name="Puginier C."/>
            <person name="Libourel C."/>
            <person name="Otte J."/>
            <person name="Skaloud P."/>
            <person name="Haon M."/>
            <person name="Grisel S."/>
            <person name="Petersen M."/>
            <person name="Berrin J.G."/>
            <person name="Delaux P.M."/>
            <person name="Dal Grande F."/>
            <person name="Keller J."/>
        </authorList>
    </citation>
    <scope>NUCLEOTIDE SEQUENCE [LARGE SCALE GENOMIC DNA]</scope>
    <source>
        <strain evidence="10 11">SAG 2145</strain>
    </source>
</reference>
<keyword evidence="11" id="KW-1185">Reference proteome</keyword>
<dbReference type="Proteomes" id="UP001438707">
    <property type="component" value="Unassembled WGS sequence"/>
</dbReference>
<proteinExistence type="predicted"/>
<feature type="region of interest" description="Disordered" evidence="8">
    <location>
        <begin position="334"/>
        <end position="748"/>
    </location>
</feature>
<evidence type="ECO:0000256" key="9">
    <source>
        <dbReference type="SAM" id="Phobius"/>
    </source>
</evidence>
<accession>A0AAW1S0G5</accession>
<protein>
    <submittedName>
        <fullName evidence="10">Uncharacterized protein</fullName>
    </submittedName>
</protein>
<keyword evidence="7 9" id="KW-0472">Membrane</keyword>
<evidence type="ECO:0000256" key="1">
    <source>
        <dbReference type="ARBA" id="ARBA00004651"/>
    </source>
</evidence>
<feature type="compositionally biased region" description="Basic and acidic residues" evidence="8">
    <location>
        <begin position="555"/>
        <end position="565"/>
    </location>
</feature>
<feature type="compositionally biased region" description="Polar residues" evidence="8">
    <location>
        <begin position="540"/>
        <end position="554"/>
    </location>
</feature>
<dbReference type="Pfam" id="PF25539">
    <property type="entry name" value="Bestrophin_2"/>
    <property type="match status" value="1"/>
</dbReference>
<organism evidence="10 11">
    <name type="scientific">Apatococcus lobatus</name>
    <dbReference type="NCBI Taxonomy" id="904363"/>
    <lineage>
        <taxon>Eukaryota</taxon>
        <taxon>Viridiplantae</taxon>
        <taxon>Chlorophyta</taxon>
        <taxon>core chlorophytes</taxon>
        <taxon>Trebouxiophyceae</taxon>
        <taxon>Chlorellales</taxon>
        <taxon>Chlorellaceae</taxon>
        <taxon>Apatococcus</taxon>
    </lineage>
</organism>
<evidence type="ECO:0000256" key="7">
    <source>
        <dbReference type="ARBA" id="ARBA00023136"/>
    </source>
</evidence>
<dbReference type="PANTHER" id="PTHR33281:SF19">
    <property type="entry name" value="VOLTAGE-DEPENDENT ANION CHANNEL-FORMING PROTEIN YNEE"/>
    <property type="match status" value="1"/>
</dbReference>
<feature type="compositionally biased region" description="Basic and acidic residues" evidence="8">
    <location>
        <begin position="520"/>
        <end position="530"/>
    </location>
</feature>
<evidence type="ECO:0000313" key="10">
    <source>
        <dbReference type="EMBL" id="KAK9838811.1"/>
    </source>
</evidence>
<feature type="compositionally biased region" description="Polar residues" evidence="8">
    <location>
        <begin position="726"/>
        <end position="743"/>
    </location>
</feature>
<feature type="compositionally biased region" description="Basic and acidic residues" evidence="8">
    <location>
        <begin position="664"/>
        <end position="675"/>
    </location>
</feature>
<feature type="compositionally biased region" description="Basic residues" evidence="8">
    <location>
        <begin position="867"/>
        <end position="877"/>
    </location>
</feature>
<evidence type="ECO:0000256" key="2">
    <source>
        <dbReference type="ARBA" id="ARBA00022448"/>
    </source>
</evidence>
<feature type="compositionally biased region" description="Basic and acidic residues" evidence="8">
    <location>
        <begin position="694"/>
        <end position="706"/>
    </location>
</feature>
<comment type="subcellular location">
    <subcellularLocation>
        <location evidence="1">Cell membrane</location>
        <topology evidence="1">Multi-pass membrane protein</topology>
    </subcellularLocation>
</comment>
<dbReference type="AlphaFoldDB" id="A0AAW1S0G5"/>
<feature type="compositionally biased region" description="Low complexity" evidence="8">
    <location>
        <begin position="465"/>
        <end position="480"/>
    </location>
</feature>
<feature type="region of interest" description="Disordered" evidence="8">
    <location>
        <begin position="808"/>
        <end position="877"/>
    </location>
</feature>
<feature type="region of interest" description="Disordered" evidence="8">
    <location>
        <begin position="1"/>
        <end position="23"/>
    </location>
</feature>
<sequence>MRTSKSDRSLTQRYREAKARTPKADMRDEPYAFDQWKRQRSFRRYLYPFDCWAVITSVFWPTLVVVLISVALGLYIRIGCEQHGLPYFSEEMTATAYSLPFTTTSFAVSLLITFRTNEGYRRWWDGRRNIGRICTAMKNIMRQGIAWFPEKDRTLLEALQHWAVTLPHMLLFHCCEGHDMDVVLKPLLLPHELDWLQRQEKPTYGVMTAITHIVRAAGLSPEEQQSMDLEIRGAMSEFTHCDDILLQPLPTAYTRHTSRFLMVWLVCLPVPIWEAYTWATPVICGAIAFFLLGIEHIGIMIEEPFSALPIDKIAHRLHKDVDEMMRQNYEGKKLMADYRGQTTPPKPQSPEVRIDMADKDFPDHPLPASTVSEQPTFNPTTPLRLDPKARLGSGQKRHPRHDRVSSSTLWSGSAAKEQLAEKSKPPMELARVSSGNKQPDHSNHSPRDESFFSRPALPASIITEQPSSSHSQSGMQSPASQPQGTPDRPSRDEAFFSRPALPTARLTSDLPSPGSGLSSRSERPHRDEGFFSRPTLPTARLNSDQPSPNSGSSLRSERPHRDEGFFSRPAVPVPKPGSSSRDEGRSGRPDKDEAFFSRPALPSSAIADHPMVDNPMSRDQSPSPKSDAPQTCVNMAEDYLSRSAKLPPFNSPQVQQPSQPKSSPRSERPRRDEAFFSRPTLLVPKQRSPSQAEHQSDRPRRDEKFFSRPAVPSSAIADHPMFDQSPLGSRTPSPRSGTPNSPGTCLDLAEGYLSRPAKLPPFKSAQPTFGHINLTSSTDLASVCEHDPELSHSPMTPRDDSAHNASGILRTLNLRPRSVPRSQSLKRDKDSKQMLKPSRAEALAQAHSKTSLLNGQESSAPVDVKPAPRKLLRTTQW</sequence>
<evidence type="ECO:0000256" key="8">
    <source>
        <dbReference type="SAM" id="MobiDB-lite"/>
    </source>
</evidence>
<feature type="compositionally biased region" description="Polar residues" evidence="8">
    <location>
        <begin position="369"/>
        <end position="381"/>
    </location>
</feature>
<keyword evidence="2" id="KW-0813">Transport</keyword>
<feature type="transmembrane region" description="Helical" evidence="9">
    <location>
        <begin position="96"/>
        <end position="114"/>
    </location>
</feature>
<evidence type="ECO:0000313" key="11">
    <source>
        <dbReference type="Proteomes" id="UP001438707"/>
    </source>
</evidence>
<dbReference type="EMBL" id="JALJOS010000005">
    <property type="protein sequence ID" value="KAK9838811.1"/>
    <property type="molecule type" value="Genomic_DNA"/>
</dbReference>
<name>A0AAW1S0G5_9CHLO</name>
<comment type="caution">
    <text evidence="10">The sequence shown here is derived from an EMBL/GenBank/DDBJ whole genome shotgun (WGS) entry which is preliminary data.</text>
</comment>
<feature type="compositionally biased region" description="Low complexity" evidence="8">
    <location>
        <begin position="647"/>
        <end position="663"/>
    </location>
</feature>
<feature type="compositionally biased region" description="Basic and acidic residues" evidence="8">
    <location>
        <begin position="352"/>
        <end position="363"/>
    </location>
</feature>
<dbReference type="GO" id="GO:0005886">
    <property type="term" value="C:plasma membrane"/>
    <property type="evidence" value="ECO:0007669"/>
    <property type="project" value="UniProtKB-SubCell"/>
</dbReference>
<gene>
    <name evidence="10" type="ORF">WJX74_003791</name>
</gene>
<feature type="compositionally biased region" description="Low complexity" evidence="8">
    <location>
        <begin position="508"/>
        <end position="519"/>
    </location>
</feature>
<dbReference type="InterPro" id="IPR044669">
    <property type="entry name" value="YneE/VCCN1/2-like"/>
</dbReference>
<feature type="compositionally biased region" description="Basic and acidic residues" evidence="8">
    <location>
        <begin position="580"/>
        <end position="595"/>
    </location>
</feature>
<feature type="compositionally biased region" description="Polar residues" evidence="8">
    <location>
        <begin position="847"/>
        <end position="859"/>
    </location>
</feature>
<feature type="transmembrane region" description="Helical" evidence="9">
    <location>
        <begin position="261"/>
        <end position="294"/>
    </location>
</feature>
<evidence type="ECO:0000256" key="4">
    <source>
        <dbReference type="ARBA" id="ARBA00022692"/>
    </source>
</evidence>
<dbReference type="PANTHER" id="PTHR33281">
    <property type="entry name" value="UPF0187 PROTEIN YNEE"/>
    <property type="match status" value="1"/>
</dbReference>
<keyword evidence="5 9" id="KW-1133">Transmembrane helix</keyword>
<keyword evidence="3" id="KW-1003">Cell membrane</keyword>
<dbReference type="GO" id="GO:0005254">
    <property type="term" value="F:chloride channel activity"/>
    <property type="evidence" value="ECO:0007669"/>
    <property type="project" value="InterPro"/>
</dbReference>
<evidence type="ECO:0000256" key="5">
    <source>
        <dbReference type="ARBA" id="ARBA00022989"/>
    </source>
</evidence>
<feature type="transmembrane region" description="Helical" evidence="9">
    <location>
        <begin position="45"/>
        <end position="76"/>
    </location>
</feature>
<feature type="compositionally biased region" description="Polar residues" evidence="8">
    <location>
        <begin position="617"/>
        <end position="633"/>
    </location>
</feature>
<evidence type="ECO:0000256" key="6">
    <source>
        <dbReference type="ARBA" id="ARBA00023065"/>
    </source>
</evidence>
<feature type="compositionally biased region" description="Basic and acidic residues" evidence="8">
    <location>
        <begin position="438"/>
        <end position="451"/>
    </location>
</feature>